<proteinExistence type="predicted"/>
<feature type="transmembrane region" description="Helical" evidence="1">
    <location>
        <begin position="372"/>
        <end position="393"/>
    </location>
</feature>
<feature type="transmembrane region" description="Helical" evidence="1">
    <location>
        <begin position="245"/>
        <end position="264"/>
    </location>
</feature>
<organism evidence="3 4">
    <name type="scientific">Microbulbifer rhizosphaerae</name>
    <dbReference type="NCBI Taxonomy" id="1562603"/>
    <lineage>
        <taxon>Bacteria</taxon>
        <taxon>Pseudomonadati</taxon>
        <taxon>Pseudomonadota</taxon>
        <taxon>Gammaproteobacteria</taxon>
        <taxon>Cellvibrionales</taxon>
        <taxon>Microbulbiferaceae</taxon>
        <taxon>Microbulbifer</taxon>
    </lineage>
</organism>
<comment type="caution">
    <text evidence="3">The sequence shown here is derived from an EMBL/GenBank/DDBJ whole genome shotgun (WGS) entry which is preliminary data.</text>
</comment>
<reference evidence="3 4" key="1">
    <citation type="submission" date="2020-08" db="EMBL/GenBank/DDBJ databases">
        <title>Genomic Encyclopedia of Type Strains, Phase III (KMG-III): the genomes of soil and plant-associated and newly described type strains.</title>
        <authorList>
            <person name="Whitman W."/>
        </authorList>
    </citation>
    <scope>NUCLEOTIDE SEQUENCE [LARGE SCALE GENOMIC DNA]</scope>
    <source>
        <strain evidence="3 4">CECT 8799</strain>
    </source>
</reference>
<evidence type="ECO:0000313" key="3">
    <source>
        <dbReference type="EMBL" id="MBB3059398.1"/>
    </source>
</evidence>
<feature type="transmembrane region" description="Helical" evidence="1">
    <location>
        <begin position="293"/>
        <end position="315"/>
    </location>
</feature>
<evidence type="ECO:0000259" key="2">
    <source>
        <dbReference type="Pfam" id="PF07786"/>
    </source>
</evidence>
<dbReference type="Pfam" id="PF07786">
    <property type="entry name" value="HGSNAT_cat"/>
    <property type="match status" value="1"/>
</dbReference>
<dbReference type="RefSeq" id="WP_246394199.1">
    <property type="nucleotide sequence ID" value="NZ_JACHWZ010000001.1"/>
</dbReference>
<dbReference type="AlphaFoldDB" id="A0A7W4Z749"/>
<feature type="transmembrane region" description="Helical" evidence="1">
    <location>
        <begin position="219"/>
        <end position="238"/>
    </location>
</feature>
<dbReference type="PANTHER" id="PTHR40407:SF1">
    <property type="entry name" value="HEPARAN-ALPHA-GLUCOSAMINIDE N-ACETYLTRANSFERASE CATALYTIC DOMAIN-CONTAINING PROTEIN"/>
    <property type="match status" value="1"/>
</dbReference>
<feature type="transmembrane region" description="Helical" evidence="1">
    <location>
        <begin position="445"/>
        <end position="462"/>
    </location>
</feature>
<dbReference type="Proteomes" id="UP000535937">
    <property type="component" value="Unassembled WGS sequence"/>
</dbReference>
<gene>
    <name evidence="3" type="ORF">FHS09_000199</name>
</gene>
<feature type="domain" description="Heparan-alpha-glucosaminide N-acetyltransferase catalytic" evidence="2">
    <location>
        <begin position="110"/>
        <end position="317"/>
    </location>
</feature>
<keyword evidence="4" id="KW-1185">Reference proteome</keyword>
<accession>A0A7W4Z749</accession>
<feature type="transmembrane region" description="Helical" evidence="1">
    <location>
        <begin position="327"/>
        <end position="344"/>
    </location>
</feature>
<name>A0A7W4Z749_9GAMM</name>
<feature type="transmembrane region" description="Helical" evidence="1">
    <location>
        <begin position="413"/>
        <end position="433"/>
    </location>
</feature>
<feature type="transmembrane region" description="Helical" evidence="1">
    <location>
        <begin position="158"/>
        <end position="180"/>
    </location>
</feature>
<evidence type="ECO:0000313" key="4">
    <source>
        <dbReference type="Proteomes" id="UP000535937"/>
    </source>
</evidence>
<dbReference type="PANTHER" id="PTHR40407">
    <property type="entry name" value="MEMBRANE PROTEIN-LIKE PROTEIN"/>
    <property type="match status" value="1"/>
</dbReference>
<feature type="transmembrane region" description="Helical" evidence="1">
    <location>
        <begin position="192"/>
        <end position="213"/>
    </location>
</feature>
<dbReference type="InterPro" id="IPR012429">
    <property type="entry name" value="HGSNAT_cat"/>
</dbReference>
<protein>
    <submittedName>
        <fullName evidence="3">Putative membrane protein</fullName>
    </submittedName>
</protein>
<keyword evidence="1" id="KW-0472">Membrane</keyword>
<keyword evidence="1" id="KW-1133">Transmembrane helix</keyword>
<dbReference type="EMBL" id="JACHWZ010000001">
    <property type="protein sequence ID" value="MBB3059398.1"/>
    <property type="molecule type" value="Genomic_DNA"/>
</dbReference>
<sequence length="482" mass="53849">MNPSLLFNLSDGTSLSYELELVEQEALFDRGIVAIDGDPEVLPVSRFLGDPQNGPTNGGPCPAPRLLIPWACVTVCNAIGSVNSMNSTSTTVPVFSSAATASGEAVTRSRIASIDIMRGLVILLMLVDHVRERLYLHMQVSDPMDVTSTSPGLFFTRWSAHFCAPTFIFLTGLSAWLYAHPARGGLRSPSTFLFKRGIFLLFLEMALINFSWLGSYQTLWLQVIWAIGLSMIALSLLVKLRYWIIGALGFLIVFGHNLLTPISFSPGEFGYSLWTILHDRGFLLDSETLRIKISYPVLPWIGVILLGYFAGPLYARAVDSVHRRKMLLALGLGCLALLLVLRGFNLYGETLPWVDGQTALQTLMSFVNFTKYPPSLSFLLMTLGVMFLLLAWFENRGGRMPDILETFGSVPMFFYILHLYVLLVGYEILLVIFGPNHGERFGVDHLWWIWLIAGLLSVLLYFPAQAFARFKHGTNRAWAKYL</sequence>
<evidence type="ECO:0000256" key="1">
    <source>
        <dbReference type="SAM" id="Phobius"/>
    </source>
</evidence>
<keyword evidence="1" id="KW-0812">Transmembrane</keyword>